<accession>A0A7D6CED8</accession>
<name>A0A7D6CED8_9ACTN</name>
<dbReference type="AlphaFoldDB" id="A0A7D6CED8"/>
<organism evidence="1">
    <name type="scientific">Micromonospora carbonacea</name>
    <dbReference type="NCBI Taxonomy" id="47853"/>
    <lineage>
        <taxon>Bacteria</taxon>
        <taxon>Bacillati</taxon>
        <taxon>Actinomycetota</taxon>
        <taxon>Actinomycetes</taxon>
        <taxon>Micromonosporales</taxon>
        <taxon>Micromonosporaceae</taxon>
        <taxon>Micromonospora</taxon>
    </lineage>
</organism>
<gene>
    <name evidence="1" type="ORF">HZU44_05125</name>
</gene>
<protein>
    <submittedName>
        <fullName evidence="1">Uncharacterized protein</fullName>
    </submittedName>
</protein>
<proteinExistence type="predicted"/>
<reference evidence="1" key="1">
    <citation type="submission" date="2020-08" db="EMBL/GenBank/DDBJ databases">
        <title>A bifunctional nitrone conjugated secondary metabolite targeting the ribosome.</title>
        <authorList>
            <person name="Limbrick E.M."/>
            <person name="Graf M."/>
            <person name="Derewacz D.K."/>
            <person name="Nguyen F."/>
            <person name="Spraggins J.M."/>
            <person name="Wieland M."/>
            <person name="Ynigez-Gutierrez A.E."/>
            <person name="Reisman B.J."/>
            <person name="Zinshteyn B."/>
            <person name="McCulloch K."/>
            <person name="Iverson T.M."/>
            <person name="Green R."/>
            <person name="Wilson D.N."/>
            <person name="Bachmann B.O."/>
        </authorList>
    </citation>
    <scope>NUCLEOTIDE SEQUENCE</scope>
    <source>
        <strain evidence="1">Africana</strain>
    </source>
</reference>
<evidence type="ECO:0000313" key="1">
    <source>
        <dbReference type="EMBL" id="QLJ99509.1"/>
    </source>
</evidence>
<dbReference type="EMBL" id="CP058905">
    <property type="protein sequence ID" value="QLJ99509.1"/>
    <property type="molecule type" value="Genomic_DNA"/>
</dbReference>
<sequence>MRLLLRGLVEVSFMYVFLLVTAGGGQCRGATRRAVGGQVRAAGYSAYHHTVGGVVLLRDRDGVAEGEVDVIDARR</sequence>